<keyword evidence="5" id="KW-0732">Signal</keyword>
<evidence type="ECO:0000256" key="4">
    <source>
        <dbReference type="SAM" id="MobiDB-lite"/>
    </source>
</evidence>
<evidence type="ECO:0000313" key="7">
    <source>
        <dbReference type="EMBL" id="TMW67834.1"/>
    </source>
</evidence>
<organism evidence="7 8">
    <name type="scientific">Pythium oligandrum</name>
    <name type="common">Mycoparasitic fungus</name>
    <dbReference type="NCBI Taxonomy" id="41045"/>
    <lineage>
        <taxon>Eukaryota</taxon>
        <taxon>Sar</taxon>
        <taxon>Stramenopiles</taxon>
        <taxon>Oomycota</taxon>
        <taxon>Peronosporomycetes</taxon>
        <taxon>Pythiales</taxon>
        <taxon>Pythiaceae</taxon>
        <taxon>Pythium</taxon>
    </lineage>
</organism>
<dbReference type="PANTHER" id="PTHR10913">
    <property type="entry name" value="FOLLISTATIN-RELATED"/>
    <property type="match status" value="1"/>
</dbReference>
<keyword evidence="8" id="KW-1185">Reference proteome</keyword>
<gene>
    <name evidence="7" type="ORF">Poli38472_007506</name>
</gene>
<keyword evidence="3" id="KW-1015">Disulfide bond</keyword>
<feature type="signal peptide" evidence="5">
    <location>
        <begin position="1"/>
        <end position="22"/>
    </location>
</feature>
<dbReference type="PANTHER" id="PTHR10913:SF45">
    <property type="entry name" value="FOLLISTATIN, ISOFORM A-RELATED"/>
    <property type="match status" value="1"/>
</dbReference>
<feature type="domain" description="Kazal-like" evidence="6">
    <location>
        <begin position="19"/>
        <end position="71"/>
    </location>
</feature>
<dbReference type="OrthoDB" id="60813at2759"/>
<feature type="region of interest" description="Disordered" evidence="4">
    <location>
        <begin position="178"/>
        <end position="198"/>
    </location>
</feature>
<dbReference type="Pfam" id="PF07648">
    <property type="entry name" value="Kazal_2"/>
    <property type="match status" value="1"/>
</dbReference>
<evidence type="ECO:0000256" key="2">
    <source>
        <dbReference type="ARBA" id="ARBA00022900"/>
    </source>
</evidence>
<feature type="domain" description="Kazal-like" evidence="6">
    <location>
        <begin position="126"/>
        <end position="177"/>
    </location>
</feature>
<evidence type="ECO:0000256" key="3">
    <source>
        <dbReference type="ARBA" id="ARBA00023157"/>
    </source>
</evidence>
<dbReference type="CDD" id="cd00104">
    <property type="entry name" value="KAZAL_FS"/>
    <property type="match status" value="3"/>
</dbReference>
<evidence type="ECO:0000256" key="5">
    <source>
        <dbReference type="SAM" id="SignalP"/>
    </source>
</evidence>
<dbReference type="InterPro" id="IPR036058">
    <property type="entry name" value="Kazal_dom_sf"/>
</dbReference>
<feature type="chain" id="PRO_5035454613" description="Kazal-like domain-containing protein" evidence="5">
    <location>
        <begin position="23"/>
        <end position="220"/>
    </location>
</feature>
<dbReference type="EMBL" id="SPLM01000003">
    <property type="protein sequence ID" value="TMW67834.1"/>
    <property type="molecule type" value="Genomic_DNA"/>
</dbReference>
<protein>
    <recommendedName>
        <fullName evidence="6">Kazal-like domain-containing protein</fullName>
    </recommendedName>
</protein>
<reference evidence="7" key="1">
    <citation type="submission" date="2019-03" db="EMBL/GenBank/DDBJ databases">
        <title>Long read genome sequence of the mycoparasitic Pythium oligandrum ATCC 38472 isolated from sugarbeet rhizosphere.</title>
        <authorList>
            <person name="Gaulin E."/>
        </authorList>
    </citation>
    <scope>NUCLEOTIDE SEQUENCE</scope>
    <source>
        <strain evidence="7">ATCC 38472_TT</strain>
    </source>
</reference>
<dbReference type="Gene3D" id="3.30.60.30">
    <property type="match status" value="3"/>
</dbReference>
<dbReference type="InterPro" id="IPR002350">
    <property type="entry name" value="Kazal_dom"/>
</dbReference>
<proteinExistence type="predicted"/>
<sequence length="220" mass="21996">MKTCSIVAFCVAALAAVDSVAAADCVAGCPEVFKPVCGSDGKTYENQCSFDYEKCAKNSTLTKVADGPCAASGSGEGCEPVMCVSVYEPVCGSDGKTYSNECSLNSARCKDPSLKLVSKGECSGSGSGSGGCTTVCTKEFKPVCGSDGKTYSNECEFKNAQCTASTLSLVIEGECGGSGSGSATGRDSITSPVPAPSSAVSTGVQVVTLAAATVCASYLL</sequence>
<evidence type="ECO:0000259" key="6">
    <source>
        <dbReference type="PROSITE" id="PS51465"/>
    </source>
</evidence>
<accession>A0A8K1CRC1</accession>
<name>A0A8K1CRC1_PYTOL</name>
<comment type="caution">
    <text evidence="7">The sequence shown here is derived from an EMBL/GenBank/DDBJ whole genome shotgun (WGS) entry which is preliminary data.</text>
</comment>
<evidence type="ECO:0000313" key="8">
    <source>
        <dbReference type="Proteomes" id="UP000794436"/>
    </source>
</evidence>
<dbReference type="PROSITE" id="PS51465">
    <property type="entry name" value="KAZAL_2"/>
    <property type="match status" value="3"/>
</dbReference>
<dbReference type="Pfam" id="PF00050">
    <property type="entry name" value="Kazal_1"/>
    <property type="match status" value="2"/>
</dbReference>
<evidence type="ECO:0000256" key="1">
    <source>
        <dbReference type="ARBA" id="ARBA00022690"/>
    </source>
</evidence>
<keyword evidence="2" id="KW-0722">Serine protease inhibitor</keyword>
<dbReference type="InterPro" id="IPR050653">
    <property type="entry name" value="Prot_Inhib_GrowthFact_Antg"/>
</dbReference>
<dbReference type="AlphaFoldDB" id="A0A8K1CRC1"/>
<keyword evidence="1" id="KW-0646">Protease inhibitor</keyword>
<dbReference type="SUPFAM" id="SSF100895">
    <property type="entry name" value="Kazal-type serine protease inhibitors"/>
    <property type="match status" value="3"/>
</dbReference>
<dbReference type="SMART" id="SM00280">
    <property type="entry name" value="KAZAL"/>
    <property type="match status" value="3"/>
</dbReference>
<feature type="domain" description="Kazal-like" evidence="6">
    <location>
        <begin position="72"/>
        <end position="124"/>
    </location>
</feature>
<dbReference type="Proteomes" id="UP000794436">
    <property type="component" value="Unassembled WGS sequence"/>
</dbReference>
<dbReference type="GO" id="GO:0005576">
    <property type="term" value="C:extracellular region"/>
    <property type="evidence" value="ECO:0007669"/>
    <property type="project" value="TreeGrafter"/>
</dbReference>